<organism evidence="2">
    <name type="scientific">Capitella teleta</name>
    <name type="common">Polychaete worm</name>
    <dbReference type="NCBI Taxonomy" id="283909"/>
    <lineage>
        <taxon>Eukaryota</taxon>
        <taxon>Metazoa</taxon>
        <taxon>Spiralia</taxon>
        <taxon>Lophotrochozoa</taxon>
        <taxon>Annelida</taxon>
        <taxon>Polychaeta</taxon>
        <taxon>Sedentaria</taxon>
        <taxon>Scolecida</taxon>
        <taxon>Capitellidae</taxon>
        <taxon>Capitella</taxon>
    </lineage>
</organism>
<dbReference type="AlphaFoldDB" id="R7VA52"/>
<dbReference type="EMBL" id="AMQN01000639">
    <property type="status" value="NOT_ANNOTATED_CDS"/>
    <property type="molecule type" value="Genomic_DNA"/>
</dbReference>
<evidence type="ECO:0000256" key="1">
    <source>
        <dbReference type="SAM" id="Coils"/>
    </source>
</evidence>
<reference evidence="4" key="1">
    <citation type="submission" date="2012-12" db="EMBL/GenBank/DDBJ databases">
        <authorList>
            <person name="Hellsten U."/>
            <person name="Grimwood J."/>
            <person name="Chapman J.A."/>
            <person name="Shapiro H."/>
            <person name="Aerts A."/>
            <person name="Otillar R.P."/>
            <person name="Terry A.Y."/>
            <person name="Boore J.L."/>
            <person name="Simakov O."/>
            <person name="Marletaz F."/>
            <person name="Cho S.-J."/>
            <person name="Edsinger-Gonzales E."/>
            <person name="Havlak P."/>
            <person name="Kuo D.-H."/>
            <person name="Larsson T."/>
            <person name="Lv J."/>
            <person name="Arendt D."/>
            <person name="Savage R."/>
            <person name="Osoegawa K."/>
            <person name="de Jong P."/>
            <person name="Lindberg D.R."/>
            <person name="Seaver E.C."/>
            <person name="Weisblat D.A."/>
            <person name="Putnam N.H."/>
            <person name="Grigoriev I.V."/>
            <person name="Rokhsar D.S."/>
        </authorList>
    </citation>
    <scope>NUCLEOTIDE SEQUENCE</scope>
    <source>
        <strain evidence="4">I ESC-2004</strain>
    </source>
</reference>
<keyword evidence="1" id="KW-0175">Coiled coil</keyword>
<evidence type="ECO:0000313" key="4">
    <source>
        <dbReference type="Proteomes" id="UP000014760"/>
    </source>
</evidence>
<name>R7VA52_CAPTE</name>
<dbReference type="EMBL" id="KB293808">
    <property type="protein sequence ID" value="ELU15417.1"/>
    <property type="molecule type" value="Genomic_DNA"/>
</dbReference>
<evidence type="ECO:0000313" key="2">
    <source>
        <dbReference type="EMBL" id="ELU15417.1"/>
    </source>
</evidence>
<protein>
    <submittedName>
        <fullName evidence="2 3">Uncharacterized protein</fullName>
    </submittedName>
</protein>
<dbReference type="Proteomes" id="UP000014760">
    <property type="component" value="Unassembled WGS sequence"/>
</dbReference>
<proteinExistence type="predicted"/>
<sequence>MNKQGKGDLFFEKGGWDGYKDDFIECDADGSGCHVWSVLRVRAGWHHDKGMNANHDNVRNCDYGVNCGVSCGSRDDDSTLLKRPAVSRPTSFSEVVTRSGLNGTEETRKEEWKEVIWKEVRRSCVEEWRKNRVMVFRLKEEDGISAREQVEKIWKVLEVSALQHGPEGRWHSKNGRQEDMRRVEIMEEEEVVESDHRAIYAELSYTRTRGRVSGEAHRKKAPRVKKEQLELSYTRVEEKLSVEETINVQGVMQRVAEELTAEMTPGVQRRAKDWWDEEVEAAIQERRRLNREWRRLRRDIRPDQFLAQATNKWWNSPHVIKGLKYMYYDLT</sequence>
<evidence type="ECO:0000313" key="3">
    <source>
        <dbReference type="EnsemblMetazoa" id="CapteP203365"/>
    </source>
</evidence>
<dbReference type="HOGENOM" id="CLU_840038_0_0_1"/>
<dbReference type="EnsemblMetazoa" id="CapteT203365">
    <property type="protein sequence ID" value="CapteP203365"/>
    <property type="gene ID" value="CapteG203365"/>
</dbReference>
<reference evidence="2 4" key="2">
    <citation type="journal article" date="2013" name="Nature">
        <title>Insights into bilaterian evolution from three spiralian genomes.</title>
        <authorList>
            <person name="Simakov O."/>
            <person name="Marletaz F."/>
            <person name="Cho S.J."/>
            <person name="Edsinger-Gonzales E."/>
            <person name="Havlak P."/>
            <person name="Hellsten U."/>
            <person name="Kuo D.H."/>
            <person name="Larsson T."/>
            <person name="Lv J."/>
            <person name="Arendt D."/>
            <person name="Savage R."/>
            <person name="Osoegawa K."/>
            <person name="de Jong P."/>
            <person name="Grimwood J."/>
            <person name="Chapman J.A."/>
            <person name="Shapiro H."/>
            <person name="Aerts A."/>
            <person name="Otillar R.P."/>
            <person name="Terry A.Y."/>
            <person name="Boore J.L."/>
            <person name="Grigoriev I.V."/>
            <person name="Lindberg D.R."/>
            <person name="Seaver E.C."/>
            <person name="Weisblat D.A."/>
            <person name="Putnam N.H."/>
            <person name="Rokhsar D.S."/>
        </authorList>
    </citation>
    <scope>NUCLEOTIDE SEQUENCE</scope>
    <source>
        <strain evidence="2 4">I ESC-2004</strain>
    </source>
</reference>
<keyword evidence="4" id="KW-1185">Reference proteome</keyword>
<gene>
    <name evidence="2" type="ORF">CAPTEDRAFT_203365</name>
</gene>
<feature type="coiled-coil region" evidence="1">
    <location>
        <begin position="272"/>
        <end position="299"/>
    </location>
</feature>
<reference evidence="3" key="3">
    <citation type="submission" date="2015-06" db="UniProtKB">
        <authorList>
            <consortium name="EnsemblMetazoa"/>
        </authorList>
    </citation>
    <scope>IDENTIFICATION</scope>
</reference>
<accession>R7VA52</accession>